<evidence type="ECO:0000313" key="4">
    <source>
        <dbReference type="Proteomes" id="UP000387692"/>
    </source>
</evidence>
<dbReference type="Proteomes" id="UP000280535">
    <property type="component" value="Unassembled WGS sequence"/>
</dbReference>
<evidence type="ECO:0000313" key="1">
    <source>
        <dbReference type="EMBL" id="RSI95175.1"/>
    </source>
</evidence>
<name>A0A428DKC8_STRMT</name>
<dbReference type="Proteomes" id="UP000387692">
    <property type="component" value="Unassembled WGS sequence"/>
</dbReference>
<accession>A0A428DKC8</accession>
<sequence length="69" mass="7999">MVKNNFSIMKKYFKYCYVSNIYGNKLNSFFGDHIGLSFLEMMGQKSSMIKFSTNLYVNVGCKNRGSFNI</sequence>
<reference evidence="2 4" key="2">
    <citation type="submission" date="2019-05" db="EMBL/GenBank/DDBJ databases">
        <authorList>
            <consortium name="Pathogen Informatics"/>
        </authorList>
    </citation>
    <scope>NUCLEOTIDE SEQUENCE [LARGE SCALE GENOMIC DNA]</scope>
    <source>
        <strain evidence="2 4">NCTC11189</strain>
    </source>
</reference>
<evidence type="ECO:0000313" key="3">
    <source>
        <dbReference type="Proteomes" id="UP000280535"/>
    </source>
</evidence>
<dbReference type="EMBL" id="CABEHV010000004">
    <property type="protein sequence ID" value="VTS48550.1"/>
    <property type="molecule type" value="Genomic_DNA"/>
</dbReference>
<reference evidence="1 3" key="1">
    <citation type="submission" date="2018-11" db="EMBL/GenBank/DDBJ databases">
        <title>Species Designations Belie Phenotypic and Genotypic Heterogeneity in Oral Streptococci.</title>
        <authorList>
            <person name="Velsko I."/>
        </authorList>
    </citation>
    <scope>NUCLEOTIDE SEQUENCE [LARGE SCALE GENOMIC DNA]</scope>
    <source>
        <strain evidence="1 3">BCC49</strain>
    </source>
</reference>
<evidence type="ECO:0000313" key="2">
    <source>
        <dbReference type="EMBL" id="VTS48550.1"/>
    </source>
</evidence>
<organism evidence="1 3">
    <name type="scientific">Streptococcus mitis</name>
    <dbReference type="NCBI Taxonomy" id="28037"/>
    <lineage>
        <taxon>Bacteria</taxon>
        <taxon>Bacillati</taxon>
        <taxon>Bacillota</taxon>
        <taxon>Bacilli</taxon>
        <taxon>Lactobacillales</taxon>
        <taxon>Streptococcaceae</taxon>
        <taxon>Streptococcus</taxon>
        <taxon>Streptococcus mitis group</taxon>
    </lineage>
</organism>
<dbReference type="EMBL" id="RJOA01000034">
    <property type="protein sequence ID" value="RSI95175.1"/>
    <property type="molecule type" value="Genomic_DNA"/>
</dbReference>
<proteinExistence type="predicted"/>
<protein>
    <submittedName>
        <fullName evidence="1">Uncharacterized protein</fullName>
    </submittedName>
</protein>
<gene>
    <name evidence="1" type="ORF">D8843_09535</name>
    <name evidence="2" type="ORF">NCTC11189_02087</name>
</gene>
<dbReference type="AlphaFoldDB" id="A0A428DKC8"/>